<sequence>MEKANPSESTPPPTDHGNLGGLRYSFSASHNRRTEAGWAREVTIRQFPIATDIAGVNMRLGRGAVRELHWHKEAEWAYMLYGSARITAVDTLDRHFVADVSEGDLWYFPSGIPHSIQALGDDGCEFLLAFDDGSFSEDSTFLITDWLAHTPKDILGKNFAVPPSTFDKVPQKELYIFNARMPGALQDDLAQSRQPVVPEPFNFRLHDVQPIETRGGRVRIADSSNFKVSATIAAALVEVEPGGLRELHWHPNADEWQYYIQGEARMTIFASESRANTVDFSAGDVGYVPKSMGHYIENTGRTTLRFLELFRADRYEDVSLAGWMANTPAQLVADHLKVDEQFLRSLPEKKHPVLPA</sequence>
<reference evidence="4 5" key="1">
    <citation type="submission" date="2023-08" db="EMBL/GenBank/DDBJ databases">
        <title>The draft genome sequence of Paracraurococcus sp. LOR1-02.</title>
        <authorList>
            <person name="Kingkaew E."/>
            <person name="Tanasupawat S."/>
        </authorList>
    </citation>
    <scope>NUCLEOTIDE SEQUENCE [LARGE SCALE GENOMIC DNA]</scope>
    <source>
        <strain evidence="4 5">LOR1-02</strain>
    </source>
</reference>
<name>A0ABT9ECM2_9PROT</name>
<protein>
    <submittedName>
        <fullName evidence="4">Cupin domain-containing protein</fullName>
    </submittedName>
</protein>
<dbReference type="RefSeq" id="WP_305108805.1">
    <property type="nucleotide sequence ID" value="NZ_JAUTWS010000141.1"/>
</dbReference>
<dbReference type="InterPro" id="IPR014710">
    <property type="entry name" value="RmlC-like_jellyroll"/>
</dbReference>
<evidence type="ECO:0000313" key="4">
    <source>
        <dbReference type="EMBL" id="MDO9713958.1"/>
    </source>
</evidence>
<dbReference type="PANTHER" id="PTHR35848:SF9">
    <property type="entry name" value="SLL1358 PROTEIN"/>
    <property type="match status" value="1"/>
</dbReference>
<dbReference type="EMBL" id="JAUTWS010000141">
    <property type="protein sequence ID" value="MDO9713958.1"/>
    <property type="molecule type" value="Genomic_DNA"/>
</dbReference>
<feature type="domain" description="Cupin type-1" evidence="3">
    <location>
        <begin position="203"/>
        <end position="344"/>
    </location>
</feature>
<dbReference type="NCBIfam" id="TIGR03404">
    <property type="entry name" value="bicupin_oxalic"/>
    <property type="match status" value="1"/>
</dbReference>
<keyword evidence="5" id="KW-1185">Reference proteome</keyword>
<evidence type="ECO:0000256" key="2">
    <source>
        <dbReference type="SAM" id="MobiDB-lite"/>
    </source>
</evidence>
<gene>
    <name evidence="4" type="ORF">Q7A36_36985</name>
</gene>
<dbReference type="CDD" id="cd20304">
    <property type="entry name" value="cupin_OxDC_N"/>
    <property type="match status" value="1"/>
</dbReference>
<dbReference type="Proteomes" id="UP001243009">
    <property type="component" value="Unassembled WGS sequence"/>
</dbReference>
<organism evidence="4 5">
    <name type="scientific">Paracraurococcus lichenis</name>
    <dbReference type="NCBI Taxonomy" id="3064888"/>
    <lineage>
        <taxon>Bacteria</taxon>
        <taxon>Pseudomonadati</taxon>
        <taxon>Pseudomonadota</taxon>
        <taxon>Alphaproteobacteria</taxon>
        <taxon>Acetobacterales</taxon>
        <taxon>Roseomonadaceae</taxon>
        <taxon>Paracraurococcus</taxon>
    </lineage>
</organism>
<dbReference type="Gene3D" id="2.60.120.10">
    <property type="entry name" value="Jelly Rolls"/>
    <property type="match status" value="2"/>
</dbReference>
<evidence type="ECO:0000256" key="1">
    <source>
        <dbReference type="ARBA" id="ARBA00022723"/>
    </source>
</evidence>
<dbReference type="InterPro" id="IPR017774">
    <property type="entry name" value="Bicupin_oxalate_deCO2ase/Oxase"/>
</dbReference>
<feature type="region of interest" description="Disordered" evidence="2">
    <location>
        <begin position="1"/>
        <end position="22"/>
    </location>
</feature>
<dbReference type="InterPro" id="IPR011051">
    <property type="entry name" value="RmlC_Cupin_sf"/>
</dbReference>
<accession>A0ABT9ECM2</accession>
<dbReference type="SMART" id="SM00835">
    <property type="entry name" value="Cupin_1"/>
    <property type="match status" value="2"/>
</dbReference>
<dbReference type="InterPro" id="IPR051610">
    <property type="entry name" value="GPI/OXD"/>
</dbReference>
<feature type="domain" description="Cupin type-1" evidence="3">
    <location>
        <begin position="26"/>
        <end position="167"/>
    </location>
</feature>
<dbReference type="Pfam" id="PF00190">
    <property type="entry name" value="Cupin_1"/>
    <property type="match status" value="2"/>
</dbReference>
<dbReference type="CDD" id="cd20305">
    <property type="entry name" value="cupin_OxDC_C"/>
    <property type="match status" value="1"/>
</dbReference>
<comment type="caution">
    <text evidence="4">The sequence shown here is derived from an EMBL/GenBank/DDBJ whole genome shotgun (WGS) entry which is preliminary data.</text>
</comment>
<keyword evidence="1" id="KW-0479">Metal-binding</keyword>
<proteinExistence type="predicted"/>
<dbReference type="SUPFAM" id="SSF51182">
    <property type="entry name" value="RmlC-like cupins"/>
    <property type="match status" value="1"/>
</dbReference>
<dbReference type="InterPro" id="IPR006045">
    <property type="entry name" value="Cupin_1"/>
</dbReference>
<evidence type="ECO:0000259" key="3">
    <source>
        <dbReference type="SMART" id="SM00835"/>
    </source>
</evidence>
<dbReference type="PANTHER" id="PTHR35848">
    <property type="entry name" value="OXALATE-BINDING PROTEIN"/>
    <property type="match status" value="1"/>
</dbReference>
<evidence type="ECO:0000313" key="5">
    <source>
        <dbReference type="Proteomes" id="UP001243009"/>
    </source>
</evidence>